<feature type="domain" description="ADF-H" evidence="1">
    <location>
        <begin position="1"/>
        <end position="134"/>
    </location>
</feature>
<evidence type="ECO:0000313" key="2">
    <source>
        <dbReference type="EMBL" id="KAK8892143.1"/>
    </source>
</evidence>
<organism evidence="2 3">
    <name type="scientific">Tritrichomonas musculus</name>
    <dbReference type="NCBI Taxonomy" id="1915356"/>
    <lineage>
        <taxon>Eukaryota</taxon>
        <taxon>Metamonada</taxon>
        <taxon>Parabasalia</taxon>
        <taxon>Tritrichomonadida</taxon>
        <taxon>Tritrichomonadidae</taxon>
        <taxon>Tritrichomonas</taxon>
    </lineage>
</organism>
<dbReference type="CDD" id="cd11282">
    <property type="entry name" value="ADF_coactosin_like"/>
    <property type="match status" value="1"/>
</dbReference>
<evidence type="ECO:0000313" key="3">
    <source>
        <dbReference type="Proteomes" id="UP001470230"/>
    </source>
</evidence>
<sequence length="146" mass="16516">MSDCSSPEILEAYQAVRNDNDETNWLLITYEEGSNNKKWCLAGKGTGGLEELRSNITPDFIGYGYLRVISGDDMSKRPKFVFIKYISKGLKMTIKAMMNVHRGDVEKVFNQYNVSLEVDCLEELTEEEVRERVLKAGGAKYDKTGA</sequence>
<name>A0ABR2KMV1_9EUKA</name>
<dbReference type="PANTHER" id="PTHR10829">
    <property type="entry name" value="CORTACTIN AND DREBRIN"/>
    <property type="match status" value="1"/>
</dbReference>
<dbReference type="SUPFAM" id="SSF55753">
    <property type="entry name" value="Actin depolymerizing proteins"/>
    <property type="match status" value="1"/>
</dbReference>
<dbReference type="Proteomes" id="UP001470230">
    <property type="component" value="Unassembled WGS sequence"/>
</dbReference>
<dbReference type="InterPro" id="IPR029006">
    <property type="entry name" value="ADF-H/Gelsolin-like_dom_sf"/>
</dbReference>
<dbReference type="SMART" id="SM00102">
    <property type="entry name" value="ADF"/>
    <property type="match status" value="1"/>
</dbReference>
<gene>
    <name evidence="2" type="ORF">M9Y10_029366</name>
</gene>
<protein>
    <submittedName>
        <fullName evidence="2">Coactosin-like protein</fullName>
    </submittedName>
</protein>
<dbReference type="InterPro" id="IPR002108">
    <property type="entry name" value="ADF-H"/>
</dbReference>
<proteinExistence type="predicted"/>
<dbReference type="EMBL" id="JAPFFF010000004">
    <property type="protein sequence ID" value="KAK8892143.1"/>
    <property type="molecule type" value="Genomic_DNA"/>
</dbReference>
<comment type="caution">
    <text evidence="2">The sequence shown here is derived from an EMBL/GenBank/DDBJ whole genome shotgun (WGS) entry which is preliminary data.</text>
</comment>
<dbReference type="Pfam" id="PF00241">
    <property type="entry name" value="Cofilin_ADF"/>
    <property type="match status" value="1"/>
</dbReference>
<keyword evidence="3" id="KW-1185">Reference proteome</keyword>
<evidence type="ECO:0000259" key="1">
    <source>
        <dbReference type="PROSITE" id="PS51263"/>
    </source>
</evidence>
<reference evidence="2 3" key="1">
    <citation type="submission" date="2024-04" db="EMBL/GenBank/DDBJ databases">
        <title>Tritrichomonas musculus Genome.</title>
        <authorList>
            <person name="Alves-Ferreira E."/>
            <person name="Grigg M."/>
            <person name="Lorenzi H."/>
            <person name="Galac M."/>
        </authorList>
    </citation>
    <scope>NUCLEOTIDE SEQUENCE [LARGE SCALE GENOMIC DNA]</scope>
    <source>
        <strain evidence="2 3">EAF2021</strain>
    </source>
</reference>
<dbReference type="PANTHER" id="PTHR10829:SF25">
    <property type="entry name" value="DREBRIN-LIKE PROTEIN"/>
    <property type="match status" value="1"/>
</dbReference>
<dbReference type="Gene3D" id="3.40.20.10">
    <property type="entry name" value="Severin"/>
    <property type="match status" value="1"/>
</dbReference>
<dbReference type="PROSITE" id="PS51263">
    <property type="entry name" value="ADF_H"/>
    <property type="match status" value="1"/>
</dbReference>
<accession>A0ABR2KMV1</accession>